<proteinExistence type="inferred from homology"/>
<dbReference type="PANTHER" id="PTHR11831">
    <property type="entry name" value="30S 40S RIBOSOMAL PROTEIN"/>
    <property type="match status" value="1"/>
</dbReference>
<organism evidence="9">
    <name type="scientific">uncultured organism</name>
    <dbReference type="NCBI Taxonomy" id="155900"/>
    <lineage>
        <taxon>unclassified sequences</taxon>
        <taxon>environmental samples</taxon>
    </lineage>
</organism>
<evidence type="ECO:0000313" key="9">
    <source>
        <dbReference type="EMBL" id="AKC94888.1"/>
    </source>
</evidence>
<dbReference type="Gene3D" id="3.10.290.10">
    <property type="entry name" value="RNA-binding S4 domain"/>
    <property type="match status" value="1"/>
</dbReference>
<dbReference type="GO" id="GO:0003735">
    <property type="term" value="F:structural constituent of ribosome"/>
    <property type="evidence" value="ECO:0007669"/>
    <property type="project" value="InterPro"/>
</dbReference>
<dbReference type="SMART" id="SM00363">
    <property type="entry name" value="S4"/>
    <property type="match status" value="1"/>
</dbReference>
<dbReference type="InterPro" id="IPR022801">
    <property type="entry name" value="Ribosomal_uS4"/>
</dbReference>
<evidence type="ECO:0000256" key="4">
    <source>
        <dbReference type="ARBA" id="ARBA00022980"/>
    </source>
</evidence>
<protein>
    <recommendedName>
        <fullName evidence="6">30S ribosomal protein S4</fullName>
    </recommendedName>
</protein>
<dbReference type="PANTHER" id="PTHR11831:SF5">
    <property type="entry name" value="40S RIBOSOMAL PROTEIN S9"/>
    <property type="match status" value="1"/>
</dbReference>
<dbReference type="InterPro" id="IPR022802">
    <property type="entry name" value="Ribosomal_uS4_arc"/>
</dbReference>
<dbReference type="EMBL" id="KP869616">
    <property type="protein sequence ID" value="AKC94888.1"/>
    <property type="molecule type" value="Genomic_DNA"/>
</dbReference>
<evidence type="ECO:0000256" key="1">
    <source>
        <dbReference type="ARBA" id="ARBA00007465"/>
    </source>
</evidence>
<name>A0A0F6PXF2_9ZZZZ</name>
<dbReference type="GO" id="GO:0019843">
    <property type="term" value="F:rRNA binding"/>
    <property type="evidence" value="ECO:0007669"/>
    <property type="project" value="UniProtKB-KW"/>
</dbReference>
<keyword evidence="3" id="KW-0694">RNA-binding</keyword>
<sequence>MGSAKKVRKKFIGPRHPFNLERFTQEQQLMGVYGLRNKRELYRAKTKLRRFRQRARALLGMDESVIQRIREQNFVIDKLVKIGVLKETQKNLDTVLSLTVENFLERRLQTQVHKKGLTATIYAARNLITHGHIAIKGRRTTIPSYHLSLGEEDFITYAPNSVYRDDEHPLRKELLNLMGNKTLEEPKEEQQ</sequence>
<feature type="domain" description="RNA-binding S4" evidence="7">
    <location>
        <begin position="106"/>
        <end position="168"/>
    </location>
</feature>
<dbReference type="GO" id="GO:0043226">
    <property type="term" value="C:organelle"/>
    <property type="evidence" value="ECO:0007669"/>
    <property type="project" value="UniProtKB-ARBA"/>
</dbReference>
<dbReference type="InterPro" id="IPR001912">
    <property type="entry name" value="Ribosomal_uS4_N"/>
</dbReference>
<evidence type="ECO:0000259" key="8">
    <source>
        <dbReference type="SMART" id="SM01390"/>
    </source>
</evidence>
<keyword evidence="5" id="KW-0687">Ribonucleoprotein</keyword>
<dbReference type="AlphaFoldDB" id="A0A0F6PXF2"/>
<dbReference type="PROSITE" id="PS00632">
    <property type="entry name" value="RIBOSOMAL_S4"/>
    <property type="match status" value="1"/>
</dbReference>
<evidence type="ECO:0000256" key="3">
    <source>
        <dbReference type="ARBA" id="ARBA00022884"/>
    </source>
</evidence>
<dbReference type="InterPro" id="IPR005710">
    <property type="entry name" value="Ribosomal_uS4_euk/arc"/>
</dbReference>
<dbReference type="CDD" id="cd00165">
    <property type="entry name" value="S4"/>
    <property type="match status" value="1"/>
</dbReference>
<dbReference type="SMART" id="SM01390">
    <property type="entry name" value="Ribosomal_S4"/>
    <property type="match status" value="1"/>
</dbReference>
<reference evidence="9" key="1">
    <citation type="journal article" date="2015" name="Nature">
        <title>Complex archaea that bridge the gap between prokaryotes and eukaryotes.</title>
        <authorList>
            <person name="Spang A."/>
            <person name="Saw J.H."/>
            <person name="Jorgensen S.L."/>
            <person name="Zaremba-Niedzwiedzka K."/>
            <person name="Martijn J."/>
            <person name="Lind A.E."/>
            <person name="van Eijk R."/>
            <person name="Schleper C."/>
            <person name="Guy L."/>
            <person name="Ettema T.J."/>
        </authorList>
    </citation>
    <scope>NUCLEOTIDE SEQUENCE</scope>
</reference>
<dbReference type="PROSITE" id="PS50889">
    <property type="entry name" value="S4"/>
    <property type="match status" value="1"/>
</dbReference>
<comment type="similarity">
    <text evidence="1">Belongs to the universal ribosomal protein uS4 family.</text>
</comment>
<dbReference type="InterPro" id="IPR018079">
    <property type="entry name" value="Ribosomal_uS4_CS"/>
</dbReference>
<dbReference type="Pfam" id="PF01479">
    <property type="entry name" value="S4"/>
    <property type="match status" value="1"/>
</dbReference>
<dbReference type="NCBIfam" id="NF003139">
    <property type="entry name" value="PRK04051.1"/>
    <property type="match status" value="1"/>
</dbReference>
<dbReference type="SUPFAM" id="SSF55174">
    <property type="entry name" value="Alpha-L RNA-binding motif"/>
    <property type="match status" value="1"/>
</dbReference>
<evidence type="ECO:0000259" key="7">
    <source>
        <dbReference type="SMART" id="SM00363"/>
    </source>
</evidence>
<accession>A0A0F6PXF2</accession>
<evidence type="ECO:0000256" key="2">
    <source>
        <dbReference type="ARBA" id="ARBA00022730"/>
    </source>
</evidence>
<feature type="domain" description="Small ribosomal subunit protein uS4 N-terminal" evidence="8">
    <location>
        <begin position="5"/>
        <end position="105"/>
    </location>
</feature>
<evidence type="ECO:0000256" key="5">
    <source>
        <dbReference type="ARBA" id="ARBA00023274"/>
    </source>
</evidence>
<evidence type="ECO:0000256" key="6">
    <source>
        <dbReference type="ARBA" id="ARBA00035522"/>
    </source>
</evidence>
<dbReference type="InterPro" id="IPR002942">
    <property type="entry name" value="S4_RNA-bd"/>
</dbReference>
<keyword evidence="2" id="KW-0699">rRNA-binding</keyword>
<dbReference type="HAMAP" id="MF_01306_A">
    <property type="entry name" value="Ribosomal_uS4_A"/>
    <property type="match status" value="1"/>
</dbReference>
<keyword evidence="4 9" id="KW-0689">Ribosomal protein</keyword>
<dbReference type="InterPro" id="IPR036986">
    <property type="entry name" value="S4_RNA-bd_sf"/>
</dbReference>
<dbReference type="GO" id="GO:1990904">
    <property type="term" value="C:ribonucleoprotein complex"/>
    <property type="evidence" value="ECO:0007669"/>
    <property type="project" value="UniProtKB-KW"/>
</dbReference>
<dbReference type="GO" id="GO:0042274">
    <property type="term" value="P:ribosomal small subunit biogenesis"/>
    <property type="evidence" value="ECO:0007669"/>
    <property type="project" value="TreeGrafter"/>
</dbReference>
<dbReference type="NCBIfam" id="TIGR01018">
    <property type="entry name" value="uS4_arch"/>
    <property type="match status" value="1"/>
</dbReference>